<keyword evidence="6 8" id="KW-0472">Membrane</keyword>
<dbReference type="EMBL" id="MGFH01000231">
    <property type="protein sequence ID" value="OGM01630.1"/>
    <property type="molecule type" value="Genomic_DNA"/>
</dbReference>
<dbReference type="GO" id="GO:0005384">
    <property type="term" value="F:manganese ion transmembrane transporter activity"/>
    <property type="evidence" value="ECO:0007669"/>
    <property type="project" value="UniProtKB-UniRule"/>
</dbReference>
<keyword evidence="1 8" id="KW-0813">Transport</keyword>
<evidence type="ECO:0000256" key="5">
    <source>
        <dbReference type="ARBA" id="ARBA00023065"/>
    </source>
</evidence>
<dbReference type="PANTHER" id="PTHR35529">
    <property type="entry name" value="MANGANESE EFFLUX PUMP MNTP-RELATED"/>
    <property type="match status" value="1"/>
</dbReference>
<dbReference type="AlphaFoldDB" id="A0A1F7WFR4"/>
<dbReference type="HAMAP" id="MF_01521">
    <property type="entry name" value="MntP_pump"/>
    <property type="match status" value="1"/>
</dbReference>
<evidence type="ECO:0000313" key="9">
    <source>
        <dbReference type="EMBL" id="OGM01630.1"/>
    </source>
</evidence>
<evidence type="ECO:0000256" key="2">
    <source>
        <dbReference type="ARBA" id="ARBA00022475"/>
    </source>
</evidence>
<dbReference type="STRING" id="1817813.A2008_06145"/>
<evidence type="ECO:0000256" key="4">
    <source>
        <dbReference type="ARBA" id="ARBA00022989"/>
    </source>
</evidence>
<protein>
    <recommendedName>
        <fullName evidence="8">Putative manganese efflux pump MntP</fullName>
    </recommendedName>
</protein>
<feature type="transmembrane region" description="Helical" evidence="8">
    <location>
        <begin position="36"/>
        <end position="56"/>
    </location>
</feature>
<evidence type="ECO:0000256" key="7">
    <source>
        <dbReference type="ARBA" id="ARBA00023211"/>
    </source>
</evidence>
<keyword evidence="2 8" id="KW-1003">Cell membrane</keyword>
<accession>A0A1F7WFR4</accession>
<dbReference type="Proteomes" id="UP000178735">
    <property type="component" value="Unassembled WGS sequence"/>
</dbReference>
<dbReference type="GO" id="GO:0005886">
    <property type="term" value="C:plasma membrane"/>
    <property type="evidence" value="ECO:0007669"/>
    <property type="project" value="UniProtKB-SubCell"/>
</dbReference>
<keyword evidence="3 8" id="KW-0812">Transmembrane</keyword>
<evidence type="ECO:0000256" key="6">
    <source>
        <dbReference type="ARBA" id="ARBA00023136"/>
    </source>
</evidence>
<proteinExistence type="inferred from homology"/>
<feature type="transmembrane region" description="Helical" evidence="8">
    <location>
        <begin position="178"/>
        <end position="195"/>
    </location>
</feature>
<evidence type="ECO:0000256" key="8">
    <source>
        <dbReference type="HAMAP-Rule" id="MF_01521"/>
    </source>
</evidence>
<feature type="transmembrane region" description="Helical" evidence="8">
    <location>
        <begin position="140"/>
        <end position="157"/>
    </location>
</feature>
<keyword evidence="4 8" id="KW-1133">Transmembrane helix</keyword>
<gene>
    <name evidence="8" type="primary">mntP</name>
    <name evidence="9" type="ORF">A2008_06145</name>
</gene>
<comment type="subcellular location">
    <subcellularLocation>
        <location evidence="8">Cell membrane</location>
        <topology evidence="8">Multi-pass membrane protein</topology>
    </subcellularLocation>
</comment>
<comment type="function">
    <text evidence="8">Probably functions as a manganese efflux pump.</text>
</comment>
<dbReference type="Pfam" id="PF02659">
    <property type="entry name" value="Mntp"/>
    <property type="match status" value="1"/>
</dbReference>
<keyword evidence="7 8" id="KW-0464">Manganese</keyword>
<dbReference type="InterPro" id="IPR022929">
    <property type="entry name" value="Put_MntP"/>
</dbReference>
<evidence type="ECO:0000256" key="1">
    <source>
        <dbReference type="ARBA" id="ARBA00022448"/>
    </source>
</evidence>
<sequence>MNFITILFMAVGLAMDAFAVSIATSLSLVNVSKRQIFRLSFHTGLFQFMMPVIGWYLGFSFSAYISDYDHWIAFTLLSIIGGKMIHESFKEDEPPAGGEQAAAAVKKDPTRGFSLMFIAVATSIDALAVGVSLAMLNVNIWYPSAVIGVVTMSLSVLGMKIGERLGSHFGSRMEQIGGLILIAIGLKILIEHMYFS</sequence>
<feature type="transmembrane region" description="Helical" evidence="8">
    <location>
        <begin position="6"/>
        <end position="29"/>
    </location>
</feature>
<dbReference type="InterPro" id="IPR003810">
    <property type="entry name" value="Mntp/YtaF"/>
</dbReference>
<organism evidence="9 10">
    <name type="scientific">Candidatus Wallbacteria bacterium GWC2_49_35</name>
    <dbReference type="NCBI Taxonomy" id="1817813"/>
    <lineage>
        <taxon>Bacteria</taxon>
        <taxon>Candidatus Walliibacteriota</taxon>
    </lineage>
</organism>
<evidence type="ECO:0000313" key="10">
    <source>
        <dbReference type="Proteomes" id="UP000178735"/>
    </source>
</evidence>
<name>A0A1F7WFR4_9BACT</name>
<feature type="transmembrane region" description="Helical" evidence="8">
    <location>
        <begin position="113"/>
        <end position="134"/>
    </location>
</feature>
<dbReference type="PANTHER" id="PTHR35529:SF1">
    <property type="entry name" value="MANGANESE EFFLUX PUMP MNTP-RELATED"/>
    <property type="match status" value="1"/>
</dbReference>
<reference evidence="9 10" key="1">
    <citation type="journal article" date="2016" name="Nat. Commun.">
        <title>Thousands of microbial genomes shed light on interconnected biogeochemical processes in an aquifer system.</title>
        <authorList>
            <person name="Anantharaman K."/>
            <person name="Brown C.T."/>
            <person name="Hug L.A."/>
            <person name="Sharon I."/>
            <person name="Castelle C.J."/>
            <person name="Probst A.J."/>
            <person name="Thomas B.C."/>
            <person name="Singh A."/>
            <person name="Wilkins M.J."/>
            <person name="Karaoz U."/>
            <person name="Brodie E.L."/>
            <person name="Williams K.H."/>
            <person name="Hubbard S.S."/>
            <person name="Banfield J.F."/>
        </authorList>
    </citation>
    <scope>NUCLEOTIDE SEQUENCE [LARGE SCALE GENOMIC DNA]</scope>
</reference>
<keyword evidence="5 8" id="KW-0406">Ion transport</keyword>
<comment type="similarity">
    <text evidence="8">Belongs to the MntP (TC 9.B.29) family.</text>
</comment>
<comment type="caution">
    <text evidence="9">The sequence shown here is derived from an EMBL/GenBank/DDBJ whole genome shotgun (WGS) entry which is preliminary data.</text>
</comment>
<evidence type="ECO:0000256" key="3">
    <source>
        <dbReference type="ARBA" id="ARBA00022692"/>
    </source>
</evidence>